<accession>A0ABR0B7I4</accession>
<name>A0ABR0B7I4_9CRUS</name>
<evidence type="ECO:0000313" key="3">
    <source>
        <dbReference type="Proteomes" id="UP001234178"/>
    </source>
</evidence>
<keyword evidence="3" id="KW-1185">Reference proteome</keyword>
<evidence type="ECO:0000256" key="1">
    <source>
        <dbReference type="SAM" id="MobiDB-lite"/>
    </source>
</evidence>
<protein>
    <submittedName>
        <fullName evidence="2">Uncharacterized protein</fullName>
    </submittedName>
</protein>
<comment type="caution">
    <text evidence="2">The sequence shown here is derived from an EMBL/GenBank/DDBJ whole genome shotgun (WGS) entry which is preliminary data.</text>
</comment>
<gene>
    <name evidence="2" type="ORF">OUZ56_029679</name>
</gene>
<sequence length="177" mass="20120">MKTEKIKRVQKKAAGLVWSWSGARYQCNLEIVPKEGSRSANKIATPRKQLSHRTRKTPPDPDEAYAIIGIKGGRHPKVFRRHPVSTNRRVYSKRVTHGATRAEEKYLIQPSDGNRSHCIPPGLELTGRQSPISLENTARENSSRRPKSQNYPSTSTRRLVHVHTEIHTEKPFGRSNL</sequence>
<feature type="region of interest" description="Disordered" evidence="1">
    <location>
        <begin position="136"/>
        <end position="157"/>
    </location>
</feature>
<feature type="compositionally biased region" description="Polar residues" evidence="1">
    <location>
        <begin position="148"/>
        <end position="157"/>
    </location>
</feature>
<dbReference type="EMBL" id="JAOYFB010000040">
    <property type="protein sequence ID" value="KAK4037648.1"/>
    <property type="molecule type" value="Genomic_DNA"/>
</dbReference>
<evidence type="ECO:0000313" key="2">
    <source>
        <dbReference type="EMBL" id="KAK4037648.1"/>
    </source>
</evidence>
<feature type="region of interest" description="Disordered" evidence="1">
    <location>
        <begin position="38"/>
        <end position="62"/>
    </location>
</feature>
<organism evidence="2 3">
    <name type="scientific">Daphnia magna</name>
    <dbReference type="NCBI Taxonomy" id="35525"/>
    <lineage>
        <taxon>Eukaryota</taxon>
        <taxon>Metazoa</taxon>
        <taxon>Ecdysozoa</taxon>
        <taxon>Arthropoda</taxon>
        <taxon>Crustacea</taxon>
        <taxon>Branchiopoda</taxon>
        <taxon>Diplostraca</taxon>
        <taxon>Cladocera</taxon>
        <taxon>Anomopoda</taxon>
        <taxon>Daphniidae</taxon>
        <taxon>Daphnia</taxon>
    </lineage>
</organism>
<proteinExistence type="predicted"/>
<dbReference type="Proteomes" id="UP001234178">
    <property type="component" value="Unassembled WGS sequence"/>
</dbReference>
<reference evidence="2 3" key="1">
    <citation type="journal article" date="2023" name="Nucleic Acids Res.">
        <title>The hologenome of Daphnia magna reveals possible DNA methylation and microbiome-mediated evolution of the host genome.</title>
        <authorList>
            <person name="Chaturvedi A."/>
            <person name="Li X."/>
            <person name="Dhandapani V."/>
            <person name="Marshall H."/>
            <person name="Kissane S."/>
            <person name="Cuenca-Cambronero M."/>
            <person name="Asole G."/>
            <person name="Calvet F."/>
            <person name="Ruiz-Romero M."/>
            <person name="Marangio P."/>
            <person name="Guigo R."/>
            <person name="Rago D."/>
            <person name="Mirbahai L."/>
            <person name="Eastwood N."/>
            <person name="Colbourne J.K."/>
            <person name="Zhou J."/>
            <person name="Mallon E."/>
            <person name="Orsini L."/>
        </authorList>
    </citation>
    <scope>NUCLEOTIDE SEQUENCE [LARGE SCALE GENOMIC DNA]</scope>
    <source>
        <strain evidence="2">LRV0_1</strain>
    </source>
</reference>